<feature type="region of interest" description="Disordered" evidence="1">
    <location>
        <begin position="1"/>
        <end position="27"/>
    </location>
</feature>
<organism evidence="2 3">
    <name type="scientific">Penicillium camemberti (strain FM 013)</name>
    <dbReference type="NCBI Taxonomy" id="1429867"/>
    <lineage>
        <taxon>Eukaryota</taxon>
        <taxon>Fungi</taxon>
        <taxon>Dikarya</taxon>
        <taxon>Ascomycota</taxon>
        <taxon>Pezizomycotina</taxon>
        <taxon>Eurotiomycetes</taxon>
        <taxon>Eurotiomycetidae</taxon>
        <taxon>Eurotiales</taxon>
        <taxon>Aspergillaceae</taxon>
        <taxon>Penicillium</taxon>
    </lineage>
</organism>
<dbReference type="EMBL" id="HG793179">
    <property type="protein sequence ID" value="CRL30260.1"/>
    <property type="molecule type" value="Genomic_DNA"/>
</dbReference>
<protein>
    <submittedName>
        <fullName evidence="2">Str. FM013</fullName>
    </submittedName>
</protein>
<evidence type="ECO:0000313" key="2">
    <source>
        <dbReference type="EMBL" id="CRL30260.1"/>
    </source>
</evidence>
<accession>A0A0G4PUQ6</accession>
<proteinExistence type="predicted"/>
<name>A0A0G4PUQ6_PENC3</name>
<gene>
    <name evidence="2" type="ORF">PCAMFM013_S046g000064</name>
</gene>
<sequence>MSSQQIHCANQPADQEDKTLAGGPTPMYIPEAKARTCASLVQYRPLSPSMSSNT</sequence>
<keyword evidence="3" id="KW-1185">Reference proteome</keyword>
<evidence type="ECO:0000313" key="3">
    <source>
        <dbReference type="Proteomes" id="UP000053732"/>
    </source>
</evidence>
<dbReference type="AlphaFoldDB" id="A0A0G4PUQ6"/>
<evidence type="ECO:0000256" key="1">
    <source>
        <dbReference type="SAM" id="MobiDB-lite"/>
    </source>
</evidence>
<reference evidence="2 3" key="1">
    <citation type="journal article" date="2014" name="Nat. Commun.">
        <title>Multiple recent horizontal transfers of a large genomic region in cheese making fungi.</title>
        <authorList>
            <person name="Cheeseman K."/>
            <person name="Ropars J."/>
            <person name="Renault P."/>
            <person name="Dupont J."/>
            <person name="Gouzy J."/>
            <person name="Branca A."/>
            <person name="Abraham A.L."/>
            <person name="Ceppi M."/>
            <person name="Conseiller E."/>
            <person name="Debuchy R."/>
            <person name="Malagnac F."/>
            <person name="Goarin A."/>
            <person name="Silar P."/>
            <person name="Lacoste S."/>
            <person name="Sallet E."/>
            <person name="Bensimon A."/>
            <person name="Giraud T."/>
            <person name="Brygoo Y."/>
        </authorList>
    </citation>
    <scope>NUCLEOTIDE SEQUENCE [LARGE SCALE GENOMIC DNA]</scope>
    <source>
        <strain evidence="3">FM 013</strain>
    </source>
</reference>
<dbReference type="Proteomes" id="UP000053732">
    <property type="component" value="Unassembled WGS sequence"/>
</dbReference>